<keyword evidence="1" id="KW-1133">Transmembrane helix</keyword>
<gene>
    <name evidence="3" type="ORF">DX914_09015</name>
</gene>
<feature type="domain" description="DUF1570" evidence="2">
    <location>
        <begin position="141"/>
        <end position="257"/>
    </location>
</feature>
<keyword evidence="1" id="KW-0812">Transmembrane</keyword>
<dbReference type="EMBL" id="QTSU01000001">
    <property type="protein sequence ID" value="RDZ29210.1"/>
    <property type="molecule type" value="Genomic_DNA"/>
</dbReference>
<comment type="caution">
    <text evidence="3">The sequence shown here is derived from an EMBL/GenBank/DDBJ whole genome shotgun (WGS) entry which is preliminary data.</text>
</comment>
<evidence type="ECO:0000313" key="4">
    <source>
        <dbReference type="Proteomes" id="UP000264492"/>
    </source>
</evidence>
<dbReference type="Pfam" id="PF07607">
    <property type="entry name" value="DUF1570"/>
    <property type="match status" value="1"/>
</dbReference>
<evidence type="ECO:0000259" key="2">
    <source>
        <dbReference type="Pfam" id="PF07607"/>
    </source>
</evidence>
<feature type="transmembrane region" description="Helical" evidence="1">
    <location>
        <begin position="7"/>
        <end position="24"/>
    </location>
</feature>
<sequence>MRAGSRFGWGLGAVVAVAAGMYSWPRPSSQPPAPSALTLEQAHPRGQRYESEHYLAASSASPERTRATLQAVEALHRAYLTVFPEVAAAPAGGGKRQLVLFGSRAEFRANNRSSAWAEAYYLRPNCYAYADDGANPYHWMLHEATHQLTREVAGLKPARWLDEGLASYFSTSRYADGRLQVGTVDANTYPIWWLGDLVLSGDLQSDIKNKRIVGLRQLIASDRKDLNRRFNQYYIGYWSLTHFLFHHQNGRYAQGYRALLREGGSLAGFERLIGPVEQVEREWYDYLRRGIVRQEPVREVLVVDP</sequence>
<evidence type="ECO:0000313" key="3">
    <source>
        <dbReference type="EMBL" id="RDZ29210.1"/>
    </source>
</evidence>
<keyword evidence="4" id="KW-1185">Reference proteome</keyword>
<dbReference type="Proteomes" id="UP000264492">
    <property type="component" value="Unassembled WGS sequence"/>
</dbReference>
<organism evidence="3 4">
    <name type="scientific">Lysobacter silvisoli</name>
    <dbReference type="NCBI Taxonomy" id="2293254"/>
    <lineage>
        <taxon>Bacteria</taxon>
        <taxon>Pseudomonadati</taxon>
        <taxon>Pseudomonadota</taxon>
        <taxon>Gammaproteobacteria</taxon>
        <taxon>Lysobacterales</taxon>
        <taxon>Lysobacteraceae</taxon>
        <taxon>Lysobacter</taxon>
    </lineage>
</organism>
<protein>
    <submittedName>
        <fullName evidence="3">DUF1570 domain-containing protein</fullName>
    </submittedName>
</protein>
<proteinExistence type="predicted"/>
<accession>A0A371K5S3</accession>
<name>A0A371K5S3_9GAMM</name>
<keyword evidence="1" id="KW-0472">Membrane</keyword>
<reference evidence="3 4" key="1">
    <citation type="submission" date="2018-08" db="EMBL/GenBank/DDBJ databases">
        <title>Lysobacter sp. zong2l5, whole genome shotgun sequence.</title>
        <authorList>
            <person name="Zhang X."/>
            <person name="Feng G."/>
            <person name="Zhu H."/>
        </authorList>
    </citation>
    <scope>NUCLEOTIDE SEQUENCE [LARGE SCALE GENOMIC DNA]</scope>
    <source>
        <strain evidence="4">zong2l5</strain>
    </source>
</reference>
<dbReference type="AlphaFoldDB" id="A0A371K5S3"/>
<evidence type="ECO:0000256" key="1">
    <source>
        <dbReference type="SAM" id="Phobius"/>
    </source>
</evidence>
<dbReference type="InterPro" id="IPR011464">
    <property type="entry name" value="DUF1570"/>
</dbReference>